<dbReference type="PANTHER" id="PTHR30529">
    <property type="entry name" value="CYTOCHROME B561"/>
    <property type="match status" value="1"/>
</dbReference>
<dbReference type="InterPro" id="IPR052168">
    <property type="entry name" value="Cytochrome_b561_oxidase"/>
</dbReference>
<name>A0ABY1PXU0_9BURK</name>
<evidence type="ECO:0000256" key="12">
    <source>
        <dbReference type="ARBA" id="ARBA00037975"/>
    </source>
</evidence>
<keyword evidence="7" id="KW-0479">Metal-binding</keyword>
<evidence type="ECO:0000256" key="10">
    <source>
        <dbReference type="ARBA" id="ARBA00023004"/>
    </source>
</evidence>
<dbReference type="SUPFAM" id="SSF81342">
    <property type="entry name" value="Transmembrane di-heme cytochromes"/>
    <property type="match status" value="1"/>
</dbReference>
<proteinExistence type="inferred from homology"/>
<evidence type="ECO:0000256" key="5">
    <source>
        <dbReference type="ARBA" id="ARBA00022617"/>
    </source>
</evidence>
<comment type="cofactor">
    <cofactor evidence="1">
        <name>heme b</name>
        <dbReference type="ChEBI" id="CHEBI:60344"/>
    </cofactor>
</comment>
<evidence type="ECO:0000256" key="1">
    <source>
        <dbReference type="ARBA" id="ARBA00001970"/>
    </source>
</evidence>
<evidence type="ECO:0000256" key="4">
    <source>
        <dbReference type="ARBA" id="ARBA00022475"/>
    </source>
</evidence>
<keyword evidence="10" id="KW-0408">Iron</keyword>
<evidence type="ECO:0000313" key="16">
    <source>
        <dbReference type="Proteomes" id="UP001158049"/>
    </source>
</evidence>
<keyword evidence="9 13" id="KW-1133">Transmembrane helix</keyword>
<accession>A0ABY1PXU0</accession>
<dbReference type="InterPro" id="IPR011577">
    <property type="entry name" value="Cyt_b561_bac/Ni-Hgenase"/>
</dbReference>
<evidence type="ECO:0000256" key="9">
    <source>
        <dbReference type="ARBA" id="ARBA00022989"/>
    </source>
</evidence>
<comment type="similarity">
    <text evidence="12">Belongs to the cytochrome b561 family.</text>
</comment>
<evidence type="ECO:0000256" key="11">
    <source>
        <dbReference type="ARBA" id="ARBA00023136"/>
    </source>
</evidence>
<comment type="subcellular location">
    <subcellularLocation>
        <location evidence="2">Cell membrane</location>
        <topology evidence="2">Multi-pass membrane protein</topology>
    </subcellularLocation>
</comment>
<evidence type="ECO:0000256" key="8">
    <source>
        <dbReference type="ARBA" id="ARBA00022982"/>
    </source>
</evidence>
<feature type="transmembrane region" description="Helical" evidence="13">
    <location>
        <begin position="149"/>
        <end position="173"/>
    </location>
</feature>
<feature type="transmembrane region" description="Helical" evidence="13">
    <location>
        <begin position="20"/>
        <end position="41"/>
    </location>
</feature>
<keyword evidence="3" id="KW-0813">Transport</keyword>
<feature type="transmembrane region" description="Helical" evidence="13">
    <location>
        <begin position="106"/>
        <end position="129"/>
    </location>
</feature>
<evidence type="ECO:0000256" key="13">
    <source>
        <dbReference type="SAM" id="Phobius"/>
    </source>
</evidence>
<feature type="domain" description="Cytochrome b561 bacterial/Ni-hydrogenase" evidence="14">
    <location>
        <begin position="19"/>
        <end position="190"/>
    </location>
</feature>
<dbReference type="EMBL" id="FXUL01000002">
    <property type="protein sequence ID" value="SMP49267.1"/>
    <property type="molecule type" value="Genomic_DNA"/>
</dbReference>
<reference evidence="15 16" key="1">
    <citation type="submission" date="2017-05" db="EMBL/GenBank/DDBJ databases">
        <authorList>
            <person name="Varghese N."/>
            <person name="Submissions S."/>
        </authorList>
    </citation>
    <scope>NUCLEOTIDE SEQUENCE [LARGE SCALE GENOMIC DNA]</scope>
    <source>
        <strain evidence="15 16">DSM 26001</strain>
    </source>
</reference>
<evidence type="ECO:0000313" key="15">
    <source>
        <dbReference type="EMBL" id="SMP49267.1"/>
    </source>
</evidence>
<evidence type="ECO:0000259" key="14">
    <source>
        <dbReference type="Pfam" id="PF01292"/>
    </source>
</evidence>
<dbReference type="RefSeq" id="WP_283441030.1">
    <property type="nucleotide sequence ID" value="NZ_FXUL01000002.1"/>
</dbReference>
<dbReference type="PANTHER" id="PTHR30529:SF1">
    <property type="entry name" value="CYTOCHROME B561 HOMOLOG 2"/>
    <property type="match status" value="1"/>
</dbReference>
<sequence>MSAIVENRQAAARAGAPARYTWQAMALHWLLAVLIIGMLWLGFSLEDIPRNTPARGFYVNLHKSFGVLVLLLVLVRLAWRATHKPPPLPAGLPGWQARAAAWSHRLLYLCMLLQPLSGYLASSFGKYGVKFFGIPLPQWAWESKPVQTLFGTIHGVVAVTLLVLVALHVAAALKHLLVNRDQVFQRMWPGRRGG</sequence>
<organism evidence="15 16">
    <name type="scientific">Noviherbaspirillum suwonense</name>
    <dbReference type="NCBI Taxonomy" id="1224511"/>
    <lineage>
        <taxon>Bacteria</taxon>
        <taxon>Pseudomonadati</taxon>
        <taxon>Pseudomonadota</taxon>
        <taxon>Betaproteobacteria</taxon>
        <taxon>Burkholderiales</taxon>
        <taxon>Oxalobacteraceae</taxon>
        <taxon>Noviherbaspirillum</taxon>
    </lineage>
</organism>
<evidence type="ECO:0000256" key="3">
    <source>
        <dbReference type="ARBA" id="ARBA00022448"/>
    </source>
</evidence>
<comment type="caution">
    <text evidence="15">The sequence shown here is derived from an EMBL/GenBank/DDBJ whole genome shotgun (WGS) entry which is preliminary data.</text>
</comment>
<keyword evidence="4" id="KW-1003">Cell membrane</keyword>
<feature type="transmembrane region" description="Helical" evidence="13">
    <location>
        <begin position="61"/>
        <end position="79"/>
    </location>
</feature>
<keyword evidence="5" id="KW-0349">Heme</keyword>
<keyword evidence="6 13" id="KW-0812">Transmembrane</keyword>
<evidence type="ECO:0000256" key="7">
    <source>
        <dbReference type="ARBA" id="ARBA00022723"/>
    </source>
</evidence>
<keyword evidence="16" id="KW-1185">Reference proteome</keyword>
<keyword evidence="11 13" id="KW-0472">Membrane</keyword>
<dbReference type="Pfam" id="PF01292">
    <property type="entry name" value="Ni_hydr_CYTB"/>
    <property type="match status" value="1"/>
</dbReference>
<evidence type="ECO:0000256" key="6">
    <source>
        <dbReference type="ARBA" id="ARBA00022692"/>
    </source>
</evidence>
<dbReference type="Gene3D" id="1.20.950.20">
    <property type="entry name" value="Transmembrane di-heme cytochromes, Chain C"/>
    <property type="match status" value="1"/>
</dbReference>
<evidence type="ECO:0000256" key="2">
    <source>
        <dbReference type="ARBA" id="ARBA00004651"/>
    </source>
</evidence>
<protein>
    <submittedName>
        <fullName evidence="15">Cytochrome b561</fullName>
    </submittedName>
</protein>
<dbReference type="InterPro" id="IPR016174">
    <property type="entry name" value="Di-haem_cyt_TM"/>
</dbReference>
<dbReference type="Proteomes" id="UP001158049">
    <property type="component" value="Unassembled WGS sequence"/>
</dbReference>
<gene>
    <name evidence="15" type="ORF">SAMN06295970_102228</name>
</gene>
<keyword evidence="8" id="KW-0249">Electron transport</keyword>